<evidence type="ECO:0000313" key="2">
    <source>
        <dbReference type="Proteomes" id="UP000824189"/>
    </source>
</evidence>
<evidence type="ECO:0000313" key="1">
    <source>
        <dbReference type="EMBL" id="HIW95985.1"/>
    </source>
</evidence>
<dbReference type="Proteomes" id="UP000824189">
    <property type="component" value="Unassembled WGS sequence"/>
</dbReference>
<name>A0A9D1URE5_9CORY</name>
<dbReference type="AlphaFoldDB" id="A0A9D1URE5"/>
<proteinExistence type="predicted"/>
<sequence length="51" mass="5547">MARNNGGLARVVTTPEPREYLVAQFLGEQPPTVPAVLTNELRTPAPAMEEN</sequence>
<organism evidence="1 2">
    <name type="scientific">Candidatus Corynebacterium gallistercoris</name>
    <dbReference type="NCBI Taxonomy" id="2838530"/>
    <lineage>
        <taxon>Bacteria</taxon>
        <taxon>Bacillati</taxon>
        <taxon>Actinomycetota</taxon>
        <taxon>Actinomycetes</taxon>
        <taxon>Mycobacteriales</taxon>
        <taxon>Corynebacteriaceae</taxon>
        <taxon>Corynebacterium</taxon>
    </lineage>
</organism>
<accession>A0A9D1URE5</accession>
<reference evidence="1" key="2">
    <citation type="submission" date="2021-04" db="EMBL/GenBank/DDBJ databases">
        <authorList>
            <person name="Gilroy R."/>
        </authorList>
    </citation>
    <scope>NUCLEOTIDE SEQUENCE</scope>
    <source>
        <strain evidence="1">4376</strain>
    </source>
</reference>
<gene>
    <name evidence="1" type="ORF">H9867_05805</name>
</gene>
<reference evidence="1" key="1">
    <citation type="journal article" date="2021" name="PeerJ">
        <title>Extensive microbial diversity within the chicken gut microbiome revealed by metagenomics and culture.</title>
        <authorList>
            <person name="Gilroy R."/>
            <person name="Ravi A."/>
            <person name="Getino M."/>
            <person name="Pursley I."/>
            <person name="Horton D.L."/>
            <person name="Alikhan N.F."/>
            <person name="Baker D."/>
            <person name="Gharbi K."/>
            <person name="Hall N."/>
            <person name="Watson M."/>
            <person name="Adriaenssens E.M."/>
            <person name="Foster-Nyarko E."/>
            <person name="Jarju S."/>
            <person name="Secka A."/>
            <person name="Antonio M."/>
            <person name="Oren A."/>
            <person name="Chaudhuri R.R."/>
            <person name="La Ragione R."/>
            <person name="Hildebrand F."/>
            <person name="Pallen M.J."/>
        </authorList>
    </citation>
    <scope>NUCLEOTIDE SEQUENCE</scope>
    <source>
        <strain evidence="1">4376</strain>
    </source>
</reference>
<dbReference type="EMBL" id="DXFZ01000071">
    <property type="protein sequence ID" value="HIW95985.1"/>
    <property type="molecule type" value="Genomic_DNA"/>
</dbReference>
<comment type="caution">
    <text evidence="1">The sequence shown here is derived from an EMBL/GenBank/DDBJ whole genome shotgun (WGS) entry which is preliminary data.</text>
</comment>
<protein>
    <submittedName>
        <fullName evidence="1">Uncharacterized protein</fullName>
    </submittedName>
</protein>